<keyword evidence="2" id="KW-0812">Transmembrane</keyword>
<name>A0A5C6XGC0_9DELT</name>
<organism evidence="3 4">
    <name type="scientific">Lujinxingia vulgaris</name>
    <dbReference type="NCBI Taxonomy" id="2600176"/>
    <lineage>
        <taxon>Bacteria</taxon>
        <taxon>Deltaproteobacteria</taxon>
        <taxon>Bradymonadales</taxon>
        <taxon>Lujinxingiaceae</taxon>
        <taxon>Lujinxingia</taxon>
    </lineage>
</organism>
<keyword evidence="4" id="KW-1185">Reference proteome</keyword>
<reference evidence="3 4" key="1">
    <citation type="submission" date="2019-08" db="EMBL/GenBank/DDBJ databases">
        <title>Bradymonadales sp. TMQ4.</title>
        <authorList>
            <person name="Liang Q."/>
        </authorList>
    </citation>
    <scope>NUCLEOTIDE SEQUENCE [LARGE SCALE GENOMIC DNA]</scope>
    <source>
        <strain evidence="3 4">TMQ4</strain>
    </source>
</reference>
<evidence type="ECO:0000313" key="3">
    <source>
        <dbReference type="EMBL" id="TXD36226.1"/>
    </source>
</evidence>
<feature type="compositionally biased region" description="Low complexity" evidence="1">
    <location>
        <begin position="28"/>
        <end position="54"/>
    </location>
</feature>
<evidence type="ECO:0000256" key="2">
    <source>
        <dbReference type="SAM" id="Phobius"/>
    </source>
</evidence>
<dbReference type="Proteomes" id="UP000321412">
    <property type="component" value="Unassembled WGS sequence"/>
</dbReference>
<comment type="caution">
    <text evidence="3">The sequence shown here is derived from an EMBL/GenBank/DDBJ whole genome shotgun (WGS) entry which is preliminary data.</text>
</comment>
<dbReference type="InterPro" id="IPR005230">
    <property type="entry name" value="TraB_bac"/>
</dbReference>
<dbReference type="CDD" id="cd14726">
    <property type="entry name" value="TraB_PrgY-like"/>
    <property type="match status" value="1"/>
</dbReference>
<dbReference type="InterPro" id="IPR046345">
    <property type="entry name" value="TraB_PrgY-like"/>
</dbReference>
<dbReference type="EMBL" id="VOSM01000006">
    <property type="protein sequence ID" value="TXD36226.1"/>
    <property type="molecule type" value="Genomic_DNA"/>
</dbReference>
<feature type="transmembrane region" description="Helical" evidence="2">
    <location>
        <begin position="311"/>
        <end position="331"/>
    </location>
</feature>
<sequence length="451" mass="48250">MSANANGFIVSSELPRSASSAADNVGDATPAPAALTTAPPGAPGAEAQASATPASYDPDESQALAVPPPGVHRQVVRRGDRRFVILDLPRVDEASLNALRATLQDLRPQALAVEIDAQRLEWIGDQESWQALNLIDVLKAKKGTLLNAYLALRIFQKRFGSFDGTEPGDEFRVAIEEARSSGAQPHLVDRDMTITGLRAWRRSPVWMRLMLTLTLTFGSFRRTKARPASEHRDRVARRLKRLELSLPAAKAAFVDERNAHIACRIEAIDAPEVVAVLSTVHADRVADLLQSAPDPHACADTVPAKSLFSRIFPWALSAAIIATFILGFALGDPSTMRQALLTWFVVNAICTALATGAALAHPLTILASALSAPIVSLNPAVGAGMVGGLVQLLVAPPSIKELEQVGDDIARLKGWWQNRLAKIALVFILANLGSTIGTVAALMMFPDLFGS</sequence>
<dbReference type="PANTHER" id="PTHR21530:SF7">
    <property type="entry name" value="TRAB DOMAIN-CONTAINING PROTEIN"/>
    <property type="match status" value="1"/>
</dbReference>
<feature type="transmembrane region" description="Helical" evidence="2">
    <location>
        <begin position="380"/>
        <end position="399"/>
    </location>
</feature>
<feature type="transmembrane region" description="Helical" evidence="2">
    <location>
        <begin position="340"/>
        <end position="360"/>
    </location>
</feature>
<protein>
    <submittedName>
        <fullName evidence="3">TraB family protein</fullName>
    </submittedName>
</protein>
<feature type="region of interest" description="Disordered" evidence="1">
    <location>
        <begin position="12"/>
        <end position="70"/>
    </location>
</feature>
<feature type="transmembrane region" description="Helical" evidence="2">
    <location>
        <begin position="420"/>
        <end position="445"/>
    </location>
</feature>
<dbReference type="OrthoDB" id="9809330at2"/>
<accession>A0A5C6XGC0</accession>
<keyword evidence="2" id="KW-1133">Transmembrane helix</keyword>
<proteinExistence type="predicted"/>
<keyword evidence="2" id="KW-0472">Membrane</keyword>
<gene>
    <name evidence="3" type="ORF">FRC98_13975</name>
</gene>
<dbReference type="AlphaFoldDB" id="A0A5C6XGC0"/>
<evidence type="ECO:0000256" key="1">
    <source>
        <dbReference type="SAM" id="MobiDB-lite"/>
    </source>
</evidence>
<dbReference type="PANTHER" id="PTHR21530">
    <property type="entry name" value="PHEROMONE SHUTDOWN PROTEIN"/>
    <property type="match status" value="1"/>
</dbReference>
<dbReference type="NCBIfam" id="TIGR00261">
    <property type="entry name" value="traB"/>
    <property type="match status" value="1"/>
</dbReference>
<evidence type="ECO:0000313" key="4">
    <source>
        <dbReference type="Proteomes" id="UP000321412"/>
    </source>
</evidence>